<comment type="subcellular location">
    <subcellularLocation>
        <location evidence="1">Cell membrane</location>
        <topology evidence="1">Multi-pass membrane protein</topology>
    </subcellularLocation>
    <subcellularLocation>
        <location evidence="6">Membrane</location>
        <topology evidence="6">Multi-pass membrane protein</topology>
    </subcellularLocation>
</comment>
<dbReference type="Proteomes" id="UP000619761">
    <property type="component" value="Unassembled WGS sequence"/>
</dbReference>
<evidence type="ECO:0000256" key="5">
    <source>
        <dbReference type="ARBA" id="ARBA00023136"/>
    </source>
</evidence>
<keyword evidence="3 7" id="KW-0812">Transmembrane</keyword>
<dbReference type="PANTHER" id="PTHR30625">
    <property type="entry name" value="PROTEIN TOLQ"/>
    <property type="match status" value="1"/>
</dbReference>
<evidence type="ECO:0000313" key="9">
    <source>
        <dbReference type="EMBL" id="GGY71162.1"/>
    </source>
</evidence>
<accession>A0ABQ3AYF3</accession>
<gene>
    <name evidence="9" type="ORF">GCM10011613_14690</name>
</gene>
<feature type="transmembrane region" description="Helical" evidence="7">
    <location>
        <begin position="130"/>
        <end position="150"/>
    </location>
</feature>
<dbReference type="InterPro" id="IPR050790">
    <property type="entry name" value="ExbB/TolQ_transport"/>
</dbReference>
<evidence type="ECO:0000256" key="1">
    <source>
        <dbReference type="ARBA" id="ARBA00004651"/>
    </source>
</evidence>
<evidence type="ECO:0000259" key="8">
    <source>
        <dbReference type="Pfam" id="PF01618"/>
    </source>
</evidence>
<keyword evidence="4 7" id="KW-1133">Transmembrane helix</keyword>
<dbReference type="InterPro" id="IPR002898">
    <property type="entry name" value="MotA_ExbB_proton_chnl"/>
</dbReference>
<dbReference type="Pfam" id="PF01618">
    <property type="entry name" value="MotA_ExbB"/>
    <property type="match status" value="1"/>
</dbReference>
<evidence type="ECO:0000256" key="3">
    <source>
        <dbReference type="ARBA" id="ARBA00022692"/>
    </source>
</evidence>
<organism evidence="9 10">
    <name type="scientific">Cellvibrio zantedeschiae</name>
    <dbReference type="NCBI Taxonomy" id="1237077"/>
    <lineage>
        <taxon>Bacteria</taxon>
        <taxon>Pseudomonadati</taxon>
        <taxon>Pseudomonadota</taxon>
        <taxon>Gammaproteobacteria</taxon>
        <taxon>Cellvibrionales</taxon>
        <taxon>Cellvibrionaceae</taxon>
        <taxon>Cellvibrio</taxon>
    </lineage>
</organism>
<keyword evidence="6" id="KW-0653">Protein transport</keyword>
<proteinExistence type="inferred from homology"/>
<evidence type="ECO:0000256" key="7">
    <source>
        <dbReference type="SAM" id="Phobius"/>
    </source>
</evidence>
<keyword evidence="2" id="KW-1003">Cell membrane</keyword>
<evidence type="ECO:0000313" key="10">
    <source>
        <dbReference type="Proteomes" id="UP000619761"/>
    </source>
</evidence>
<name>A0ABQ3AYF3_9GAMM</name>
<sequence>MERLLNFRAKYIFPAELIAKVKPLWQEGDSEKIQALLESEKNTLGRILYYLFNHRHQQPGTLAAGASEIASLELRQHQQKAYALAIVATVAPIVGLLGTVIGMIEAFHVIAYSQGMGNPALLAGGISKALINTAAGLSVALPALAMHHFFKHRSVVFSLQLEQALNQIINEWFSSSHATLNPSNLKVVAHAN</sequence>
<dbReference type="EMBL" id="BMYZ01000001">
    <property type="protein sequence ID" value="GGY71162.1"/>
    <property type="molecule type" value="Genomic_DNA"/>
</dbReference>
<evidence type="ECO:0000256" key="6">
    <source>
        <dbReference type="RuleBase" id="RU004057"/>
    </source>
</evidence>
<comment type="similarity">
    <text evidence="6">Belongs to the exbB/tolQ family.</text>
</comment>
<keyword evidence="6" id="KW-0813">Transport</keyword>
<reference evidence="10" key="1">
    <citation type="journal article" date="2019" name="Int. J. Syst. Evol. Microbiol.">
        <title>The Global Catalogue of Microorganisms (GCM) 10K type strain sequencing project: providing services to taxonomists for standard genome sequencing and annotation.</title>
        <authorList>
            <consortium name="The Broad Institute Genomics Platform"/>
            <consortium name="The Broad Institute Genome Sequencing Center for Infectious Disease"/>
            <person name="Wu L."/>
            <person name="Ma J."/>
        </authorList>
    </citation>
    <scope>NUCLEOTIDE SEQUENCE [LARGE SCALE GENOMIC DNA]</scope>
    <source>
        <strain evidence="10">KCTC 32239</strain>
    </source>
</reference>
<evidence type="ECO:0000256" key="4">
    <source>
        <dbReference type="ARBA" id="ARBA00022989"/>
    </source>
</evidence>
<comment type="caution">
    <text evidence="9">The sequence shown here is derived from an EMBL/GenBank/DDBJ whole genome shotgun (WGS) entry which is preliminary data.</text>
</comment>
<protein>
    <recommendedName>
        <fullName evidence="8">MotA/TolQ/ExbB proton channel domain-containing protein</fullName>
    </recommendedName>
</protein>
<dbReference type="PANTHER" id="PTHR30625:SF11">
    <property type="entry name" value="MOTA_TOLQ_EXBB PROTON CHANNEL DOMAIN-CONTAINING PROTEIN"/>
    <property type="match status" value="1"/>
</dbReference>
<evidence type="ECO:0000256" key="2">
    <source>
        <dbReference type="ARBA" id="ARBA00022475"/>
    </source>
</evidence>
<keyword evidence="5 7" id="KW-0472">Membrane</keyword>
<feature type="transmembrane region" description="Helical" evidence="7">
    <location>
        <begin position="81"/>
        <end position="110"/>
    </location>
</feature>
<keyword evidence="10" id="KW-1185">Reference proteome</keyword>
<feature type="domain" description="MotA/TolQ/ExbB proton channel" evidence="8">
    <location>
        <begin position="44"/>
        <end position="162"/>
    </location>
</feature>